<dbReference type="GO" id="GO:0016787">
    <property type="term" value="F:hydrolase activity"/>
    <property type="evidence" value="ECO:0007669"/>
    <property type="project" value="UniProtKB-KW"/>
</dbReference>
<sequence>MSAYRSFFPLVAVALLSAASAAAAPPANDGSAAAYAAQVIGRPPTAAKLDPFYQRYIDAQGIPIASSAAVPDAALLVARDIAVAMLADRPDLRRAMVASGFRVAIMAAAEGTVDLPEQRDWKKPTADDTRLTICERKHYAERIGKLSDREYWNGRARGMGGLLTSAATENLLGVPGTRYYGENIFVHEFSHAILEAARQVDPALYARVERAYAAAMQRGMWKGEYAAVTIDEYWAEGTQTWFNSNKVAVVDGRRILSDADLASYDVALYNVLSEVYGTRHRLPGDAYFEHPARVPPGPLPTSTAEVC</sequence>
<keyword evidence="3" id="KW-1185">Reference proteome</keyword>
<keyword evidence="2" id="KW-0378">Hydrolase</keyword>
<gene>
    <name evidence="2" type="ORF">Q5H91_11030</name>
</gene>
<accession>A0ABT9ELB4</accession>
<dbReference type="RefSeq" id="WP_305173461.1">
    <property type="nucleotide sequence ID" value="NZ_JAUUDS010000005.1"/>
</dbReference>
<comment type="caution">
    <text evidence="2">The sequence shown here is derived from an EMBL/GenBank/DDBJ whole genome shotgun (WGS) entry which is preliminary data.</text>
</comment>
<reference evidence="2 3" key="1">
    <citation type="submission" date="2023-07" db="EMBL/GenBank/DDBJ databases">
        <authorList>
            <person name="Kim M.K."/>
        </authorList>
    </citation>
    <scope>NUCLEOTIDE SEQUENCE [LARGE SCALE GENOMIC DNA]</scope>
    <source>
        <strain evidence="2 3">KR1UV-12</strain>
    </source>
</reference>
<evidence type="ECO:0000256" key="1">
    <source>
        <dbReference type="SAM" id="SignalP"/>
    </source>
</evidence>
<dbReference type="EMBL" id="JAUUDS010000005">
    <property type="protein sequence ID" value="MDP1027749.1"/>
    <property type="molecule type" value="Genomic_DNA"/>
</dbReference>
<evidence type="ECO:0000313" key="2">
    <source>
        <dbReference type="EMBL" id="MDP1027749.1"/>
    </source>
</evidence>
<proteinExistence type="predicted"/>
<keyword evidence="1" id="KW-0732">Signal</keyword>
<dbReference type="Proteomes" id="UP001230685">
    <property type="component" value="Unassembled WGS sequence"/>
</dbReference>
<feature type="signal peptide" evidence="1">
    <location>
        <begin position="1"/>
        <end position="23"/>
    </location>
</feature>
<organism evidence="2 3">
    <name type="scientific">Sphingomonas aurea</name>
    <dbReference type="NCBI Taxonomy" id="3063994"/>
    <lineage>
        <taxon>Bacteria</taxon>
        <taxon>Pseudomonadati</taxon>
        <taxon>Pseudomonadota</taxon>
        <taxon>Alphaproteobacteria</taxon>
        <taxon>Sphingomonadales</taxon>
        <taxon>Sphingomonadaceae</taxon>
        <taxon>Sphingomonas</taxon>
    </lineage>
</organism>
<name>A0ABT9ELB4_9SPHN</name>
<feature type="chain" id="PRO_5045881061" evidence="1">
    <location>
        <begin position="24"/>
        <end position="307"/>
    </location>
</feature>
<protein>
    <submittedName>
        <fullName evidence="2">Glycoside hydrolase</fullName>
    </submittedName>
</protein>
<evidence type="ECO:0000313" key="3">
    <source>
        <dbReference type="Proteomes" id="UP001230685"/>
    </source>
</evidence>